<dbReference type="Proteomes" id="UP000216991">
    <property type="component" value="Unassembled WGS sequence"/>
</dbReference>
<accession>A0A255Y903</accession>
<dbReference type="AlphaFoldDB" id="A0A255Y903"/>
<keyword evidence="2" id="KW-1185">Reference proteome</keyword>
<evidence type="ECO:0008006" key="3">
    <source>
        <dbReference type="Google" id="ProtNLM"/>
    </source>
</evidence>
<dbReference type="OrthoDB" id="561165at2"/>
<dbReference type="InterPro" id="IPR029044">
    <property type="entry name" value="Nucleotide-diphossugar_trans"/>
</dbReference>
<name>A0A255Y903_9SPHN</name>
<dbReference type="RefSeq" id="WP_094474662.1">
    <property type="nucleotide sequence ID" value="NZ_NOXT01000121.1"/>
</dbReference>
<organism evidence="1 2">
    <name type="scientific">Sandarakinorhabdus cyanobacteriorum</name>
    <dbReference type="NCBI Taxonomy" id="1981098"/>
    <lineage>
        <taxon>Bacteria</taxon>
        <taxon>Pseudomonadati</taxon>
        <taxon>Pseudomonadota</taxon>
        <taxon>Alphaproteobacteria</taxon>
        <taxon>Sphingomonadales</taxon>
        <taxon>Sphingosinicellaceae</taxon>
        <taxon>Sandarakinorhabdus</taxon>
    </lineage>
</organism>
<protein>
    <recommendedName>
        <fullName evidence="3">Glycosyltransferase 2-like domain-containing protein</fullName>
    </recommendedName>
</protein>
<gene>
    <name evidence="1" type="ORF">CHU93_13370</name>
</gene>
<reference evidence="1 2" key="1">
    <citation type="submission" date="2017-07" db="EMBL/GenBank/DDBJ databases">
        <title>Sandarakinorhabdus cyanobacteriorum sp. nov., a novel bacterium isolated from cyanobacterial aggregates in a eutrophic lake.</title>
        <authorList>
            <person name="Cai H."/>
        </authorList>
    </citation>
    <scope>NUCLEOTIDE SEQUENCE [LARGE SCALE GENOMIC DNA]</scope>
    <source>
        <strain evidence="1 2">TH057</strain>
    </source>
</reference>
<proteinExistence type="predicted"/>
<evidence type="ECO:0000313" key="1">
    <source>
        <dbReference type="EMBL" id="OYQ25712.1"/>
    </source>
</evidence>
<sequence length="237" mass="25407">MIATPMYGGQCSGLYVQGLLLMLQRCQQLGIGVGWSQITNEALITRARNELVRLFLASDAELLLFIDADQGFDGEAIMALLAGGHDVVCGVVPRKEINWPAVGRAAAAGEILGLADHAGSFALTPVAPGPAVPDAQGFVEVRHGGTGVMAIRRRVFETLAPHVPRYRASPQPDAPLVHEFFATSIDEQGVLLPEDYHFCALWRRHGGQVFAQTLARFGHVGSHVYSGDIRKSGANLS</sequence>
<dbReference type="EMBL" id="NOXT01000121">
    <property type="protein sequence ID" value="OYQ25712.1"/>
    <property type="molecule type" value="Genomic_DNA"/>
</dbReference>
<dbReference type="SUPFAM" id="SSF53448">
    <property type="entry name" value="Nucleotide-diphospho-sugar transferases"/>
    <property type="match status" value="1"/>
</dbReference>
<comment type="caution">
    <text evidence="1">The sequence shown here is derived from an EMBL/GenBank/DDBJ whole genome shotgun (WGS) entry which is preliminary data.</text>
</comment>
<evidence type="ECO:0000313" key="2">
    <source>
        <dbReference type="Proteomes" id="UP000216991"/>
    </source>
</evidence>